<evidence type="ECO:0000313" key="4">
    <source>
        <dbReference type="EMBL" id="CUN95704.1"/>
    </source>
</evidence>
<dbReference type="PROSITE" id="PS50801">
    <property type="entry name" value="STAS"/>
    <property type="match status" value="1"/>
</dbReference>
<name>A0A174B4R6_9FIRM</name>
<evidence type="ECO:0000256" key="2">
    <source>
        <dbReference type="RuleBase" id="RU003749"/>
    </source>
</evidence>
<evidence type="ECO:0000313" key="6">
    <source>
        <dbReference type="EMBL" id="MZL33699.1"/>
    </source>
</evidence>
<dbReference type="Proteomes" id="UP000095431">
    <property type="component" value="Unassembled WGS sequence"/>
</dbReference>
<evidence type="ECO:0000313" key="10">
    <source>
        <dbReference type="Proteomes" id="UP000095712"/>
    </source>
</evidence>
<gene>
    <name evidence="4" type="primary">rsbV</name>
    <name evidence="8" type="ORF">BWLFYP14_00991</name>
    <name evidence="4" type="ORF">ERS852478_01487</name>
    <name evidence="5" type="ORF">ERS852523_00792</name>
    <name evidence="7" type="ORF">GT712_13115</name>
    <name evidence="6" type="ORF">GT728_10940</name>
</gene>
<evidence type="ECO:0000259" key="3">
    <source>
        <dbReference type="PROSITE" id="PS50801"/>
    </source>
</evidence>
<dbReference type="EMBL" id="WWVF01000026">
    <property type="protein sequence ID" value="MZS89986.1"/>
    <property type="molecule type" value="Genomic_DNA"/>
</dbReference>
<dbReference type="GO" id="GO:0043856">
    <property type="term" value="F:anti-sigma factor antagonist activity"/>
    <property type="evidence" value="ECO:0007669"/>
    <property type="project" value="InterPro"/>
</dbReference>
<evidence type="ECO:0000313" key="12">
    <source>
        <dbReference type="Proteomes" id="UP000477156"/>
    </source>
</evidence>
<proteinExistence type="inferred from homology"/>
<reference evidence="12 13" key="2">
    <citation type="journal article" date="2019" name="Nat. Med.">
        <title>A library of human gut bacterial isolates paired with longitudinal multiomics data enables mechanistic microbiome research.</title>
        <authorList>
            <person name="Poyet M."/>
            <person name="Groussin M."/>
            <person name="Gibbons S.M."/>
            <person name="Avila-Pacheco J."/>
            <person name="Jiang X."/>
            <person name="Kearney S.M."/>
            <person name="Perrotta A.R."/>
            <person name="Berdy B."/>
            <person name="Zhao S."/>
            <person name="Lieberman T.D."/>
            <person name="Swanson P.K."/>
            <person name="Smith M."/>
            <person name="Roesemann S."/>
            <person name="Alexander J.E."/>
            <person name="Rich S.A."/>
            <person name="Livny J."/>
            <person name="Vlamakis H."/>
            <person name="Clish C."/>
            <person name="Bullock K."/>
            <person name="Deik A."/>
            <person name="Scott J."/>
            <person name="Pierce K.A."/>
            <person name="Xavier R.J."/>
            <person name="Alm E.J."/>
        </authorList>
    </citation>
    <scope>NUCLEOTIDE SEQUENCE [LARGE SCALE GENOMIC DNA]</scope>
    <source>
        <strain evidence="6 13">BIOML-A1</strain>
        <strain evidence="7 12">BIOML-A12</strain>
    </source>
</reference>
<dbReference type="SUPFAM" id="SSF52091">
    <property type="entry name" value="SpoIIaa-like"/>
    <property type="match status" value="1"/>
</dbReference>
<evidence type="ECO:0000313" key="8">
    <source>
        <dbReference type="EMBL" id="VUX63505.1"/>
    </source>
</evidence>
<evidence type="ECO:0000313" key="13">
    <source>
        <dbReference type="Proteomes" id="UP000477285"/>
    </source>
</evidence>
<dbReference type="Proteomes" id="UP000366766">
    <property type="component" value="Unassembled WGS sequence"/>
</dbReference>
<dbReference type="InterPro" id="IPR003658">
    <property type="entry name" value="Anti-sigma_ant"/>
</dbReference>
<dbReference type="Pfam" id="PF01740">
    <property type="entry name" value="STAS"/>
    <property type="match status" value="1"/>
</dbReference>
<organism evidence="4 9">
    <name type="scientific">Blautia wexlerae</name>
    <dbReference type="NCBI Taxonomy" id="418240"/>
    <lineage>
        <taxon>Bacteria</taxon>
        <taxon>Bacillati</taxon>
        <taxon>Bacillota</taxon>
        <taxon>Clostridia</taxon>
        <taxon>Lachnospirales</taxon>
        <taxon>Lachnospiraceae</taxon>
        <taxon>Blautia</taxon>
    </lineage>
</organism>
<evidence type="ECO:0000313" key="5">
    <source>
        <dbReference type="EMBL" id="CUP17550.1"/>
    </source>
</evidence>
<evidence type="ECO:0000313" key="9">
    <source>
        <dbReference type="Proteomes" id="UP000095431"/>
    </source>
</evidence>
<reference evidence="9 10" key="1">
    <citation type="submission" date="2015-09" db="EMBL/GenBank/DDBJ databases">
        <authorList>
            <consortium name="Pathogen Informatics"/>
        </authorList>
    </citation>
    <scope>NUCLEOTIDE SEQUENCE [LARGE SCALE GENOMIC DNA]</scope>
    <source>
        <strain evidence="4 9">2789STDY5834863</strain>
        <strain evidence="5 10">2789STDY5834911</strain>
    </source>
</reference>
<dbReference type="Proteomes" id="UP000095712">
    <property type="component" value="Unassembled WGS sequence"/>
</dbReference>
<evidence type="ECO:0000313" key="11">
    <source>
        <dbReference type="Proteomes" id="UP000366766"/>
    </source>
</evidence>
<dbReference type="OrthoDB" id="9794628at2"/>
<keyword evidence="11" id="KW-1185">Reference proteome</keyword>
<dbReference type="EMBL" id="CYZN01000008">
    <property type="protein sequence ID" value="CUN95704.1"/>
    <property type="molecule type" value="Genomic_DNA"/>
</dbReference>
<dbReference type="RefSeq" id="WP_008704342.1">
    <property type="nucleotide sequence ID" value="NZ_AP031426.1"/>
</dbReference>
<dbReference type="InterPro" id="IPR036513">
    <property type="entry name" value="STAS_dom_sf"/>
</dbReference>
<dbReference type="NCBIfam" id="TIGR00377">
    <property type="entry name" value="ant_ant_sig"/>
    <property type="match status" value="1"/>
</dbReference>
<dbReference type="PANTHER" id="PTHR33495">
    <property type="entry name" value="ANTI-SIGMA FACTOR ANTAGONIST TM_1081-RELATED-RELATED"/>
    <property type="match status" value="1"/>
</dbReference>
<dbReference type="AlphaFoldDB" id="A0A174B4R6"/>
<evidence type="ECO:0000256" key="1">
    <source>
        <dbReference type="ARBA" id="ARBA00009013"/>
    </source>
</evidence>
<dbReference type="Proteomes" id="UP000477285">
    <property type="component" value="Unassembled WGS sequence"/>
</dbReference>
<feature type="domain" description="STAS" evidence="3">
    <location>
        <begin position="1"/>
        <end position="100"/>
    </location>
</feature>
<dbReference type="EMBL" id="CABHOF010000027">
    <property type="protein sequence ID" value="VUX63505.1"/>
    <property type="molecule type" value="Genomic_DNA"/>
</dbReference>
<dbReference type="Proteomes" id="UP000477156">
    <property type="component" value="Unassembled WGS sequence"/>
</dbReference>
<dbReference type="GeneID" id="75078684"/>
<dbReference type="CDD" id="cd07043">
    <property type="entry name" value="STAS_anti-anti-sigma_factors"/>
    <property type="match status" value="1"/>
</dbReference>
<sequence>MEIITKTEGNKATMEISGWLDTQTAPQLGEALSGLEDSITSLVFDFTNLEYISSAGLRQVIVAYKKMAQKDGFKIINVSDEVYDVFSLTGFDSKIDIQKK</sequence>
<dbReference type="InterPro" id="IPR002645">
    <property type="entry name" value="STAS_dom"/>
</dbReference>
<reference evidence="8 11" key="3">
    <citation type="submission" date="2019-07" db="EMBL/GenBank/DDBJ databases">
        <authorList>
            <person name="Chang H.-W."/>
            <person name="Raman A."/>
            <person name="Venkatesh S."/>
            <person name="Gehrig J."/>
        </authorList>
    </citation>
    <scope>NUCLEOTIDE SEQUENCE [LARGE SCALE GENOMIC DNA]</scope>
    <source>
        <strain evidence="8">Blautia_wexlerae_LFYP_14</strain>
    </source>
</reference>
<accession>A0A174B4R6</accession>
<comment type="similarity">
    <text evidence="1 2">Belongs to the anti-sigma-factor antagonist family.</text>
</comment>
<evidence type="ECO:0000313" key="7">
    <source>
        <dbReference type="EMBL" id="MZS89986.1"/>
    </source>
</evidence>
<dbReference type="eggNOG" id="COG1366">
    <property type="taxonomic scope" value="Bacteria"/>
</dbReference>
<dbReference type="EMBL" id="WWVQ01000024">
    <property type="protein sequence ID" value="MZL33699.1"/>
    <property type="molecule type" value="Genomic_DNA"/>
</dbReference>
<dbReference type="Gene3D" id="3.30.750.24">
    <property type="entry name" value="STAS domain"/>
    <property type="match status" value="1"/>
</dbReference>
<protein>
    <recommendedName>
        <fullName evidence="2">Anti-sigma factor antagonist</fullName>
    </recommendedName>
</protein>
<dbReference type="EMBL" id="CZAW01000006">
    <property type="protein sequence ID" value="CUP17550.1"/>
    <property type="molecule type" value="Genomic_DNA"/>
</dbReference>